<accession>A0A2S2CZK7</accession>
<dbReference type="InterPro" id="IPR039426">
    <property type="entry name" value="TonB-dep_rcpt-like"/>
</dbReference>
<evidence type="ECO:0000259" key="12">
    <source>
        <dbReference type="Pfam" id="PF00593"/>
    </source>
</evidence>
<keyword evidence="3 9" id="KW-0813">Transport</keyword>
<dbReference type="Gene3D" id="2.40.170.20">
    <property type="entry name" value="TonB-dependent receptor, beta-barrel domain"/>
    <property type="match status" value="1"/>
</dbReference>
<proteinExistence type="inferred from homology"/>
<evidence type="ECO:0000313" key="14">
    <source>
        <dbReference type="EMBL" id="AWK89830.1"/>
    </source>
</evidence>
<geneLocation type="plasmid" evidence="14 15">
    <name>unnamed2</name>
</geneLocation>
<evidence type="ECO:0000256" key="4">
    <source>
        <dbReference type="ARBA" id="ARBA00022452"/>
    </source>
</evidence>
<keyword evidence="14" id="KW-0675">Receptor</keyword>
<evidence type="ECO:0000256" key="8">
    <source>
        <dbReference type="ARBA" id="ARBA00023237"/>
    </source>
</evidence>
<dbReference type="PROSITE" id="PS52016">
    <property type="entry name" value="TONB_DEPENDENT_REC_3"/>
    <property type="match status" value="1"/>
</dbReference>
<dbReference type="PANTHER" id="PTHR30069:SF41">
    <property type="entry name" value="HEME_HEMOPEXIN UTILIZATION PROTEIN C"/>
    <property type="match status" value="1"/>
</dbReference>
<dbReference type="Pfam" id="PF00593">
    <property type="entry name" value="TonB_dep_Rec_b-barrel"/>
    <property type="match status" value="1"/>
</dbReference>
<dbReference type="InterPro" id="IPR036942">
    <property type="entry name" value="Beta-barrel_TonB_sf"/>
</dbReference>
<dbReference type="EMBL" id="CP029357">
    <property type="protein sequence ID" value="AWK89830.1"/>
    <property type="molecule type" value="Genomic_DNA"/>
</dbReference>
<evidence type="ECO:0000256" key="2">
    <source>
        <dbReference type="ARBA" id="ARBA00009810"/>
    </source>
</evidence>
<evidence type="ECO:0000256" key="5">
    <source>
        <dbReference type="ARBA" id="ARBA00022692"/>
    </source>
</evidence>
<keyword evidence="15" id="KW-1185">Reference proteome</keyword>
<evidence type="ECO:0000256" key="6">
    <source>
        <dbReference type="ARBA" id="ARBA00023077"/>
    </source>
</evidence>
<evidence type="ECO:0000256" key="11">
    <source>
        <dbReference type="SAM" id="MobiDB-lite"/>
    </source>
</evidence>
<comment type="subcellular location">
    <subcellularLocation>
        <location evidence="1 9">Cell outer membrane</location>
        <topology evidence="1 9">Multi-pass membrane protein</topology>
    </subcellularLocation>
</comment>
<keyword evidence="14" id="KW-0614">Plasmid</keyword>
<keyword evidence="4 9" id="KW-1134">Transmembrane beta strand</keyword>
<evidence type="ECO:0000259" key="13">
    <source>
        <dbReference type="Pfam" id="PF07715"/>
    </source>
</evidence>
<dbReference type="GO" id="GO:0009279">
    <property type="term" value="C:cell outer membrane"/>
    <property type="evidence" value="ECO:0007669"/>
    <property type="project" value="UniProtKB-SubCell"/>
</dbReference>
<organism evidence="14 15">
    <name type="scientific">Azospirillum thermophilum</name>
    <dbReference type="NCBI Taxonomy" id="2202148"/>
    <lineage>
        <taxon>Bacteria</taxon>
        <taxon>Pseudomonadati</taxon>
        <taxon>Pseudomonadota</taxon>
        <taxon>Alphaproteobacteria</taxon>
        <taxon>Rhodospirillales</taxon>
        <taxon>Azospirillaceae</taxon>
        <taxon>Azospirillum</taxon>
    </lineage>
</organism>
<keyword evidence="7 9" id="KW-0472">Membrane</keyword>
<protein>
    <submittedName>
        <fullName evidence="14">TonB-dependent receptor</fullName>
    </submittedName>
</protein>
<evidence type="ECO:0000313" key="15">
    <source>
        <dbReference type="Proteomes" id="UP000245629"/>
    </source>
</evidence>
<dbReference type="InterPro" id="IPR012910">
    <property type="entry name" value="Plug_dom"/>
</dbReference>
<keyword evidence="5 9" id="KW-0812">Transmembrane</keyword>
<feature type="domain" description="TonB-dependent receptor-like beta-barrel" evidence="12">
    <location>
        <begin position="280"/>
        <end position="643"/>
    </location>
</feature>
<dbReference type="SUPFAM" id="SSF56935">
    <property type="entry name" value="Porins"/>
    <property type="match status" value="1"/>
</dbReference>
<evidence type="ECO:0000256" key="3">
    <source>
        <dbReference type="ARBA" id="ARBA00022448"/>
    </source>
</evidence>
<evidence type="ECO:0000256" key="9">
    <source>
        <dbReference type="PROSITE-ProRule" id="PRU01360"/>
    </source>
</evidence>
<dbReference type="InterPro" id="IPR000531">
    <property type="entry name" value="Beta-barrel_TonB"/>
</dbReference>
<comment type="similarity">
    <text evidence="2 9 10">Belongs to the TonB-dependent receptor family.</text>
</comment>
<dbReference type="OrthoDB" id="9760494at2"/>
<dbReference type="Proteomes" id="UP000245629">
    <property type="component" value="Plasmid unnamed2"/>
</dbReference>
<evidence type="ECO:0000256" key="1">
    <source>
        <dbReference type="ARBA" id="ARBA00004571"/>
    </source>
</evidence>
<dbReference type="Pfam" id="PF07715">
    <property type="entry name" value="Plug"/>
    <property type="match status" value="1"/>
</dbReference>
<dbReference type="Gene3D" id="2.170.130.10">
    <property type="entry name" value="TonB-dependent receptor, plug domain"/>
    <property type="match status" value="1"/>
</dbReference>
<name>A0A2S2CZK7_9PROT</name>
<dbReference type="KEGG" id="azz:DEW08_27615"/>
<reference evidence="15" key="1">
    <citation type="submission" date="2018-05" db="EMBL/GenBank/DDBJ databases">
        <title>Azospirillum thermophila sp. nov., a novel isolated from hot spring.</title>
        <authorList>
            <person name="Zhao Z."/>
        </authorList>
    </citation>
    <scope>NUCLEOTIDE SEQUENCE [LARGE SCALE GENOMIC DNA]</scope>
    <source>
        <strain evidence="15">CFH 70021</strain>
        <plasmid evidence="15">unnamed2</plasmid>
    </source>
</reference>
<feature type="domain" description="TonB-dependent receptor plug" evidence="13">
    <location>
        <begin position="71"/>
        <end position="166"/>
    </location>
</feature>
<evidence type="ECO:0000256" key="10">
    <source>
        <dbReference type="RuleBase" id="RU003357"/>
    </source>
</evidence>
<dbReference type="GO" id="GO:0015344">
    <property type="term" value="F:siderophore uptake transmembrane transporter activity"/>
    <property type="evidence" value="ECO:0007669"/>
    <property type="project" value="TreeGrafter"/>
</dbReference>
<feature type="region of interest" description="Disordered" evidence="11">
    <location>
        <begin position="1"/>
        <end position="22"/>
    </location>
</feature>
<keyword evidence="8 9" id="KW-0998">Cell outer membrane</keyword>
<dbReference type="InterPro" id="IPR037066">
    <property type="entry name" value="Plug_dom_sf"/>
</dbReference>
<keyword evidence="6 10" id="KW-0798">TonB box</keyword>
<dbReference type="AlphaFoldDB" id="A0A2S2CZK7"/>
<sequence length="678" mass="73198">MPCGAGRDPRTPETTGPGQRAAGGKALLLATSILVPLALAGRAEAQQQPGALTLQPVQVEGAAVRDIETTGAIPQEKIDREQPLTLQKLFRDEPAVTVPSGSTASQKLYVHGLDQAKLNVTVDGAPQRNNVWHHNGNLTLDPIFLKSAEVQAGVSPADSGFGALGGSVRFTTKDARDMLLPGRETGGTVVLGYDTNSRTFRTTGAGYGVKDGFELLGIGTVARGKDYENGHGRKEAGTATDLMSGLGKLAYESADGHRVHASIERVEDEGTRRLRPNMGFINNATGRLLNHTRATRTTATAGYRTTKPTDLFDPDINVYYNRNGLDRPNENRLPTPHGDFKAEVESIGGTIRNSFAIPTGRLTAGVDFNRDEVSLERFHFPTDASERITTIGGFVQARLSPVERLRLSTGLRIDHQSYRAVDGQTFDNTGLSPNISAEVDVGGGVTAFAGYAYVWGGLEMVETALFHANNYRYSPDLRPTAAHTMRGGLRYADGGLTMEGALFRTLIDNPLDMNYTTLRRINGQDLKSQGFDLSAGYRWANAGVNAKYAHSDVTYGGRMVLPSDYNTGAPVGDMLTLAGRYTVEDWRLTLGASSEFAFKIKDDALRAAGFGSLRAYQVANLSAEWQPAPSLANWTLRAEANNIFDQAYSARSTYGQTSVITPVLSQGRTFYLSSTVKF</sequence>
<dbReference type="PANTHER" id="PTHR30069">
    <property type="entry name" value="TONB-DEPENDENT OUTER MEMBRANE RECEPTOR"/>
    <property type="match status" value="1"/>
</dbReference>
<evidence type="ECO:0000256" key="7">
    <source>
        <dbReference type="ARBA" id="ARBA00023136"/>
    </source>
</evidence>
<dbReference type="GO" id="GO:0044718">
    <property type="term" value="P:siderophore transmembrane transport"/>
    <property type="evidence" value="ECO:0007669"/>
    <property type="project" value="TreeGrafter"/>
</dbReference>
<gene>
    <name evidence="14" type="ORF">DEW08_27615</name>
</gene>